<comment type="caution">
    <text evidence="1">The sequence shown here is derived from an EMBL/GenBank/DDBJ whole genome shotgun (WGS) entry which is preliminary data.</text>
</comment>
<protein>
    <submittedName>
        <fullName evidence="1">Uncharacterized protein</fullName>
    </submittedName>
</protein>
<sequence>MLAESHPAGTFKTVAKATERRWTVTFTYELKTIAGEEGVLWVDDGVLPYSVATVYNLRRLHYGGATIAWHAHFENEDALWKQSMVRLIVSSATNEGTRAPRQRGPKE</sequence>
<keyword evidence="2" id="KW-1185">Reference proteome</keyword>
<dbReference type="RefSeq" id="WP_380622004.1">
    <property type="nucleotide sequence ID" value="NZ_JBHSDK010000018.1"/>
</dbReference>
<accession>A0ABV8TZN2</accession>
<reference evidence="2" key="1">
    <citation type="journal article" date="2019" name="Int. J. Syst. Evol. Microbiol.">
        <title>The Global Catalogue of Microorganisms (GCM) 10K type strain sequencing project: providing services to taxonomists for standard genome sequencing and annotation.</title>
        <authorList>
            <consortium name="The Broad Institute Genomics Platform"/>
            <consortium name="The Broad Institute Genome Sequencing Center for Infectious Disease"/>
            <person name="Wu L."/>
            <person name="Ma J."/>
        </authorList>
    </citation>
    <scope>NUCLEOTIDE SEQUENCE [LARGE SCALE GENOMIC DNA]</scope>
    <source>
        <strain evidence="2">IBRC-M 10908</strain>
    </source>
</reference>
<dbReference type="EMBL" id="JBHSDK010000018">
    <property type="protein sequence ID" value="MFC4336269.1"/>
    <property type="molecule type" value="Genomic_DNA"/>
</dbReference>
<evidence type="ECO:0000313" key="1">
    <source>
        <dbReference type="EMBL" id="MFC4336269.1"/>
    </source>
</evidence>
<proteinExistence type="predicted"/>
<evidence type="ECO:0000313" key="2">
    <source>
        <dbReference type="Proteomes" id="UP001595823"/>
    </source>
</evidence>
<dbReference type="Proteomes" id="UP001595823">
    <property type="component" value="Unassembled WGS sequence"/>
</dbReference>
<organism evidence="1 2">
    <name type="scientific">Salininema proteolyticum</name>
    <dbReference type="NCBI Taxonomy" id="1607685"/>
    <lineage>
        <taxon>Bacteria</taxon>
        <taxon>Bacillati</taxon>
        <taxon>Actinomycetota</taxon>
        <taxon>Actinomycetes</taxon>
        <taxon>Glycomycetales</taxon>
        <taxon>Glycomycetaceae</taxon>
        <taxon>Salininema</taxon>
    </lineage>
</organism>
<name>A0ABV8TZN2_9ACTN</name>
<gene>
    <name evidence="1" type="ORF">ACFPET_13765</name>
</gene>